<comment type="catalytic activity">
    <reaction evidence="1">
        <text>[E2 ubiquitin-conjugating enzyme]-S-ubiquitinyl-L-cysteine + [acceptor protein]-L-lysine = [E2 ubiquitin-conjugating enzyme]-L-cysteine + [acceptor protein]-N(6)-ubiquitinyl-L-lysine.</text>
        <dbReference type="EC" id="2.3.2.31"/>
    </reaction>
</comment>
<dbReference type="PROSITE" id="PS50089">
    <property type="entry name" value="ZF_RING_2"/>
    <property type="match status" value="1"/>
</dbReference>
<keyword evidence="8" id="KW-0862">Zinc</keyword>
<dbReference type="EMBL" id="KE560945">
    <property type="protein sequence ID" value="EPZ34519.1"/>
    <property type="molecule type" value="Genomic_DNA"/>
</dbReference>
<feature type="region of interest" description="Disordered" evidence="10">
    <location>
        <begin position="319"/>
        <end position="344"/>
    </location>
</feature>
<dbReference type="Pfam" id="PF01485">
    <property type="entry name" value="IBR"/>
    <property type="match status" value="1"/>
</dbReference>
<dbReference type="GO" id="GO:0008270">
    <property type="term" value="F:zinc ion binding"/>
    <property type="evidence" value="ECO:0007669"/>
    <property type="project" value="UniProtKB-KW"/>
</dbReference>
<reference evidence="13 14" key="1">
    <citation type="journal article" date="2013" name="Curr. Biol.">
        <title>Shared signatures of parasitism and phylogenomics unite Cryptomycota and microsporidia.</title>
        <authorList>
            <person name="James T.Y."/>
            <person name="Pelin A."/>
            <person name="Bonen L."/>
            <person name="Ahrendt S."/>
            <person name="Sain D."/>
            <person name="Corradi N."/>
            <person name="Stajich J.E."/>
        </authorList>
    </citation>
    <scope>NUCLEOTIDE SEQUENCE [LARGE SCALE GENOMIC DNA]</scope>
    <source>
        <strain evidence="13 14">CSF55</strain>
    </source>
</reference>
<dbReference type="InterPro" id="IPR001841">
    <property type="entry name" value="Znf_RING"/>
</dbReference>
<evidence type="ECO:0000313" key="14">
    <source>
        <dbReference type="Proteomes" id="UP000030755"/>
    </source>
</evidence>
<dbReference type="CDD" id="cd22584">
    <property type="entry name" value="Rcat_RBR_unk"/>
    <property type="match status" value="1"/>
</dbReference>
<organism evidence="13 14">
    <name type="scientific">Rozella allomycis (strain CSF55)</name>
    <dbReference type="NCBI Taxonomy" id="988480"/>
    <lineage>
        <taxon>Eukaryota</taxon>
        <taxon>Fungi</taxon>
        <taxon>Fungi incertae sedis</taxon>
        <taxon>Cryptomycota</taxon>
        <taxon>Cryptomycota incertae sedis</taxon>
        <taxon>Rozella</taxon>
    </lineage>
</organism>
<proteinExistence type="predicted"/>
<keyword evidence="14" id="KW-1185">Reference proteome</keyword>
<protein>
    <recommendedName>
        <fullName evidence="2">RBR-type E3 ubiquitin transferase</fullName>
        <ecNumber evidence="2">2.3.2.31</ecNumber>
    </recommendedName>
</protein>
<keyword evidence="3" id="KW-0808">Transferase</keyword>
<dbReference type="OMA" id="ERNTHGE"/>
<evidence type="ECO:0000256" key="5">
    <source>
        <dbReference type="ARBA" id="ARBA00022737"/>
    </source>
</evidence>
<dbReference type="EC" id="2.3.2.31" evidence="2"/>
<dbReference type="SUPFAM" id="SSF57850">
    <property type="entry name" value="RING/U-box"/>
    <property type="match status" value="3"/>
</dbReference>
<evidence type="ECO:0000256" key="1">
    <source>
        <dbReference type="ARBA" id="ARBA00001798"/>
    </source>
</evidence>
<dbReference type="GO" id="GO:0061630">
    <property type="term" value="F:ubiquitin protein ligase activity"/>
    <property type="evidence" value="ECO:0007669"/>
    <property type="project" value="UniProtKB-EC"/>
</dbReference>
<dbReference type="PROSITE" id="PS51873">
    <property type="entry name" value="TRIAD"/>
    <property type="match status" value="1"/>
</dbReference>
<keyword evidence="4" id="KW-0479">Metal-binding</keyword>
<keyword evidence="6 9" id="KW-0863">Zinc-finger</keyword>
<dbReference type="PANTHER" id="PTHR11685">
    <property type="entry name" value="RBR FAMILY RING FINGER AND IBR DOMAIN-CONTAINING"/>
    <property type="match status" value="1"/>
</dbReference>
<dbReference type="InterPro" id="IPR002867">
    <property type="entry name" value="IBR_dom"/>
</dbReference>
<dbReference type="OrthoDB" id="9977870at2759"/>
<keyword evidence="7" id="KW-0833">Ubl conjugation pathway</keyword>
<dbReference type="InterPro" id="IPR031127">
    <property type="entry name" value="E3_UB_ligase_RBR"/>
</dbReference>
<sequence>MSENLISRLDHEFATLLQLESLGKIGIDVKDLREECFSNIMSLQTVLQLEADHMYASTLESMDKNDVDILKVPNLEEYPHIEYYDCEQQVPDELICLICSDNVSFTSAKDKKEGFKIDKCDHIYCAECFSHWLKLATEDRSFRFPLICPAENCQTTIEPTSQMDPILDDATFDSFRKRYLEATGRAIYCPEKTCSTFMALRSDARFIQCTECRTGICVSCKVKDHRPLQCVDFQNLPIEYRNPDDVTLHMAVKEHDWRYCPSCKAAVEKKTGCNFVSCLCGVGFCYKCGKQYKNLIENERNTHGEPDCTCGLFDVPQGMEGDEDDEDEEDDDEEENPDAHFNHHNDMNRNRYGQRYALFGVTDIVWMFENAPNRLPPWLYESYRDNVCHYCQRRFLSLRSLQAHLLTTRDHEVLFCCGRTFKDVRGLRNHAIARHRYRL</sequence>
<evidence type="ECO:0000256" key="9">
    <source>
        <dbReference type="PROSITE-ProRule" id="PRU00175"/>
    </source>
</evidence>
<dbReference type="Proteomes" id="UP000030755">
    <property type="component" value="Unassembled WGS sequence"/>
</dbReference>
<evidence type="ECO:0000256" key="2">
    <source>
        <dbReference type="ARBA" id="ARBA00012251"/>
    </source>
</evidence>
<feature type="domain" description="RING-type" evidence="11">
    <location>
        <begin position="96"/>
        <end position="152"/>
    </location>
</feature>
<dbReference type="AlphaFoldDB" id="A0A075B0M6"/>
<evidence type="ECO:0000256" key="10">
    <source>
        <dbReference type="SAM" id="MobiDB-lite"/>
    </source>
</evidence>
<keyword evidence="5" id="KW-0677">Repeat</keyword>
<evidence type="ECO:0000259" key="12">
    <source>
        <dbReference type="PROSITE" id="PS51873"/>
    </source>
</evidence>
<dbReference type="Pfam" id="PF26200">
    <property type="entry name" value="Rcat_RNF216"/>
    <property type="match status" value="1"/>
</dbReference>
<dbReference type="SMART" id="SM00647">
    <property type="entry name" value="IBR"/>
    <property type="match status" value="2"/>
</dbReference>
<evidence type="ECO:0000259" key="11">
    <source>
        <dbReference type="PROSITE" id="PS50089"/>
    </source>
</evidence>
<evidence type="ECO:0000256" key="3">
    <source>
        <dbReference type="ARBA" id="ARBA00022679"/>
    </source>
</evidence>
<dbReference type="Gene3D" id="3.30.40.10">
    <property type="entry name" value="Zinc/RING finger domain, C3HC4 (zinc finger)"/>
    <property type="match status" value="1"/>
</dbReference>
<dbReference type="InterPro" id="IPR044066">
    <property type="entry name" value="TRIAD_supradom"/>
</dbReference>
<feature type="domain" description="RING-type" evidence="12">
    <location>
        <begin position="92"/>
        <end position="314"/>
    </location>
</feature>
<evidence type="ECO:0000256" key="8">
    <source>
        <dbReference type="ARBA" id="ARBA00022833"/>
    </source>
</evidence>
<evidence type="ECO:0000256" key="4">
    <source>
        <dbReference type="ARBA" id="ARBA00022723"/>
    </source>
</evidence>
<dbReference type="InterPro" id="IPR013083">
    <property type="entry name" value="Znf_RING/FYVE/PHD"/>
</dbReference>
<evidence type="ECO:0000256" key="7">
    <source>
        <dbReference type="ARBA" id="ARBA00022786"/>
    </source>
</evidence>
<feature type="compositionally biased region" description="Acidic residues" evidence="10">
    <location>
        <begin position="320"/>
        <end position="336"/>
    </location>
</feature>
<accession>A0A075B0M6</accession>
<dbReference type="Gene3D" id="1.20.120.1750">
    <property type="match status" value="1"/>
</dbReference>
<name>A0A075B0M6_ROZAC</name>
<evidence type="ECO:0000313" key="13">
    <source>
        <dbReference type="EMBL" id="EPZ34519.1"/>
    </source>
</evidence>
<gene>
    <name evidence="13" type="ORF">O9G_001775</name>
</gene>
<dbReference type="STRING" id="988480.A0A075B0M6"/>
<dbReference type="HOGENOM" id="CLU_624307_0_0_1"/>
<dbReference type="GO" id="GO:0016567">
    <property type="term" value="P:protein ubiquitination"/>
    <property type="evidence" value="ECO:0007669"/>
    <property type="project" value="InterPro"/>
</dbReference>
<evidence type="ECO:0000256" key="6">
    <source>
        <dbReference type="ARBA" id="ARBA00022771"/>
    </source>
</evidence>